<name>W9CAY7_SCLBF</name>
<proteinExistence type="predicted"/>
<sequence length="393" mass="43672">MSAFVRVSGPPNSNFLVGYPGISATLPRIEGKVEIRPLTGISAPIAISLVRICLQRRETVHPSAESIAKKHLGTPRRETTDVVGKELLLFRCTAGRESESVVLMDLPFVLFIPFGRGGEESNRRIPPASLQLPSRTAETYYELVVTVQQGQDQKKFAFPVPIQRYDTLSTFGMYNRPESAEKNTDHLVTLGISIPRWSFGPSDPVSVYIKLSPNPIWLKKATKVVIQKITIGIEEEITYNPEGDEPTKKINRIAKQTQTVGVRLPEAGYFSTLGLVYPSKELRDSEGIAHLSGARDITHRQPIVVCPLDQRDCQDEMDAIEQAAKDASHVDPTNPMLPACTIIRAKDENALRALGWTMVLVRFDRDEPGDIDRGCLKWTNTSQAPYLNLGIEK</sequence>
<dbReference type="GO" id="GO:0000935">
    <property type="term" value="C:division septum"/>
    <property type="evidence" value="ECO:0007669"/>
    <property type="project" value="TreeGrafter"/>
</dbReference>
<dbReference type="AlphaFoldDB" id="W9CAY7"/>
<dbReference type="Proteomes" id="UP000019487">
    <property type="component" value="Unassembled WGS sequence"/>
</dbReference>
<dbReference type="STRING" id="1432307.W9CAY7"/>
<dbReference type="GO" id="GO:0000917">
    <property type="term" value="P:division septum assembly"/>
    <property type="evidence" value="ECO:0007669"/>
    <property type="project" value="TreeGrafter"/>
</dbReference>
<evidence type="ECO:0000313" key="2">
    <source>
        <dbReference type="Proteomes" id="UP000019487"/>
    </source>
</evidence>
<dbReference type="PANTHER" id="PTHR36419">
    <property type="entry name" value="ARRESTIN FAMILY PROTEIN 1"/>
    <property type="match status" value="1"/>
</dbReference>
<comment type="caution">
    <text evidence="1">The sequence shown here is derived from an EMBL/GenBank/DDBJ whole genome shotgun (WGS) entry which is preliminary data.</text>
</comment>
<dbReference type="HOGENOM" id="CLU_057565_0_0_1"/>
<protein>
    <submittedName>
        <fullName evidence="1">Arrestin domain-containing protein</fullName>
    </submittedName>
</protein>
<keyword evidence="2" id="KW-1185">Reference proteome</keyword>
<organism evidence="1 2">
    <name type="scientific">Sclerotinia borealis (strain F-4128)</name>
    <dbReference type="NCBI Taxonomy" id="1432307"/>
    <lineage>
        <taxon>Eukaryota</taxon>
        <taxon>Fungi</taxon>
        <taxon>Dikarya</taxon>
        <taxon>Ascomycota</taxon>
        <taxon>Pezizomycotina</taxon>
        <taxon>Leotiomycetes</taxon>
        <taxon>Helotiales</taxon>
        <taxon>Sclerotiniaceae</taxon>
        <taxon>Sclerotinia</taxon>
    </lineage>
</organism>
<reference evidence="1 2" key="1">
    <citation type="journal article" date="2014" name="Genome Announc.">
        <title>Draft genome sequence of Sclerotinia borealis, a psychrophilic plant pathogenic fungus.</title>
        <authorList>
            <person name="Mardanov A.V."/>
            <person name="Beletsky A.V."/>
            <person name="Kadnikov V.V."/>
            <person name="Ignatov A.N."/>
            <person name="Ravin N.V."/>
        </authorList>
    </citation>
    <scope>NUCLEOTIDE SEQUENCE [LARGE SCALE GENOMIC DNA]</scope>
    <source>
        <strain evidence="2">F-4157</strain>
    </source>
</reference>
<dbReference type="PANTHER" id="PTHR36419:SF1">
    <property type="entry name" value="RHO1 GEF LOCALIZING PROTEIN 1"/>
    <property type="match status" value="1"/>
</dbReference>
<dbReference type="OrthoDB" id="4001642at2759"/>
<accession>W9CAY7</accession>
<evidence type="ECO:0000313" key="1">
    <source>
        <dbReference type="EMBL" id="ESZ92024.1"/>
    </source>
</evidence>
<dbReference type="EMBL" id="AYSA01000432">
    <property type="protein sequence ID" value="ESZ92024.1"/>
    <property type="molecule type" value="Genomic_DNA"/>
</dbReference>
<gene>
    <name evidence="1" type="ORF">SBOR_7590</name>
</gene>
<dbReference type="InterPro" id="IPR053060">
    <property type="entry name" value="Cytokinesis_Signaling_Reg"/>
</dbReference>